<dbReference type="HOGENOM" id="CLU_1701653_0_0_10"/>
<feature type="chain" id="PRO_5003685852" evidence="1">
    <location>
        <begin position="25"/>
        <end position="154"/>
    </location>
</feature>
<organism evidence="2 3">
    <name type="scientific">Bernardetia litoralis (strain ATCC 23117 / DSM 6794 / NBRC 15988 / NCIMB 1366 / Fx l1 / Sio-4)</name>
    <name type="common">Flexibacter litoralis</name>
    <dbReference type="NCBI Taxonomy" id="880071"/>
    <lineage>
        <taxon>Bacteria</taxon>
        <taxon>Pseudomonadati</taxon>
        <taxon>Bacteroidota</taxon>
        <taxon>Cytophagia</taxon>
        <taxon>Cytophagales</taxon>
        <taxon>Bernardetiaceae</taxon>
        <taxon>Bernardetia</taxon>
    </lineage>
</organism>
<accession>I4AL38</accession>
<evidence type="ECO:0000256" key="1">
    <source>
        <dbReference type="SAM" id="SignalP"/>
    </source>
</evidence>
<protein>
    <submittedName>
        <fullName evidence="2">Uncharacterized protein</fullName>
    </submittedName>
</protein>
<reference evidence="3" key="1">
    <citation type="submission" date="2012-06" db="EMBL/GenBank/DDBJ databases">
        <title>The complete genome of Flexibacter litoralis DSM 6794.</title>
        <authorList>
            <person name="Lucas S."/>
            <person name="Copeland A."/>
            <person name="Lapidus A."/>
            <person name="Glavina del Rio T."/>
            <person name="Dalin E."/>
            <person name="Tice H."/>
            <person name="Bruce D."/>
            <person name="Goodwin L."/>
            <person name="Pitluck S."/>
            <person name="Peters L."/>
            <person name="Ovchinnikova G."/>
            <person name="Lu M."/>
            <person name="Kyrpides N."/>
            <person name="Mavromatis K."/>
            <person name="Ivanova N."/>
            <person name="Brettin T."/>
            <person name="Detter J.C."/>
            <person name="Han C."/>
            <person name="Larimer F."/>
            <person name="Land M."/>
            <person name="Hauser L."/>
            <person name="Markowitz V."/>
            <person name="Cheng J.-F."/>
            <person name="Hugenholtz P."/>
            <person name="Woyke T."/>
            <person name="Wu D."/>
            <person name="Spring S."/>
            <person name="Lang E."/>
            <person name="Kopitz M."/>
            <person name="Brambilla E."/>
            <person name="Klenk H.-P."/>
            <person name="Eisen J.A."/>
        </authorList>
    </citation>
    <scope>NUCLEOTIDE SEQUENCE [LARGE SCALE GENOMIC DNA]</scope>
    <source>
        <strain evidence="3">ATCC 23117 / DSM 6794 / NBRC 15988 / NCIMB 1366 / Sio-4</strain>
    </source>
</reference>
<dbReference type="EMBL" id="CP003345">
    <property type="protein sequence ID" value="AFM04673.1"/>
    <property type="molecule type" value="Genomic_DNA"/>
</dbReference>
<dbReference type="RefSeq" id="WP_014798119.1">
    <property type="nucleotide sequence ID" value="NC_018018.1"/>
</dbReference>
<feature type="signal peptide" evidence="1">
    <location>
        <begin position="1"/>
        <end position="24"/>
    </location>
</feature>
<dbReference type="Proteomes" id="UP000006054">
    <property type="component" value="Chromosome"/>
</dbReference>
<dbReference type="SUPFAM" id="SSF160574">
    <property type="entry name" value="BT0923-like"/>
    <property type="match status" value="1"/>
</dbReference>
<gene>
    <name evidence="2" type="ordered locus">Fleli_2299</name>
</gene>
<sequence precursor="true">MLKFITLLSFVLVFAFGSHAYAFAQTIPANVKPTFEQKFAGAKVISCHEINGEHNIIFQQEDEVKSARFDTNGKWIDTIITLNPGTAPTNIEEYIATNHAGKNGQIRRIENETGTTFLAFISETEAVRFDKDGNMVKLEDVSSIDESALSTIDR</sequence>
<proteinExistence type="predicted"/>
<dbReference type="Gene3D" id="3.10.450.360">
    <property type="match status" value="1"/>
</dbReference>
<evidence type="ECO:0000313" key="2">
    <source>
        <dbReference type="EMBL" id="AFM04673.1"/>
    </source>
</evidence>
<dbReference type="AlphaFoldDB" id="I4AL38"/>
<evidence type="ECO:0000313" key="3">
    <source>
        <dbReference type="Proteomes" id="UP000006054"/>
    </source>
</evidence>
<keyword evidence="3" id="KW-1185">Reference proteome</keyword>
<name>I4AL38_BERLS</name>
<keyword evidence="1" id="KW-0732">Signal</keyword>
<dbReference type="OrthoDB" id="1121502at2"/>
<dbReference type="KEGG" id="fli:Fleli_2299"/>